<dbReference type="InterPro" id="IPR035899">
    <property type="entry name" value="DBL_dom_sf"/>
</dbReference>
<organism evidence="6 7">
    <name type="scientific">Schizopora paradoxa</name>
    <dbReference type="NCBI Taxonomy" id="27342"/>
    <lineage>
        <taxon>Eukaryota</taxon>
        <taxon>Fungi</taxon>
        <taxon>Dikarya</taxon>
        <taxon>Basidiomycota</taxon>
        <taxon>Agaricomycotina</taxon>
        <taxon>Agaricomycetes</taxon>
        <taxon>Hymenochaetales</taxon>
        <taxon>Schizoporaceae</taxon>
        <taxon>Schizopora</taxon>
    </lineage>
</organism>
<evidence type="ECO:0000259" key="4">
    <source>
        <dbReference type="PROSITE" id="PS50010"/>
    </source>
</evidence>
<dbReference type="PROSITE" id="PS50011">
    <property type="entry name" value="PROTEIN_KINASE_DOM"/>
    <property type="match status" value="1"/>
</dbReference>
<evidence type="ECO:0000313" key="6">
    <source>
        <dbReference type="EMBL" id="KLO18726.1"/>
    </source>
</evidence>
<dbReference type="InterPro" id="IPR001245">
    <property type="entry name" value="Ser-Thr/Tyr_kinase_cat_dom"/>
</dbReference>
<dbReference type="Pfam" id="PF00621">
    <property type="entry name" value="RhoGEF"/>
    <property type="match status" value="1"/>
</dbReference>
<feature type="region of interest" description="Disordered" evidence="3">
    <location>
        <begin position="557"/>
        <end position="587"/>
    </location>
</feature>
<dbReference type="InterPro" id="IPR011009">
    <property type="entry name" value="Kinase-like_dom_sf"/>
</dbReference>
<dbReference type="InterPro" id="IPR008266">
    <property type="entry name" value="Tyr_kinase_AS"/>
</dbReference>
<dbReference type="SUPFAM" id="SSF50729">
    <property type="entry name" value="PH domain-like"/>
    <property type="match status" value="1"/>
</dbReference>
<dbReference type="PANTHER" id="PTHR44329:SF298">
    <property type="entry name" value="MIXED LINEAGE KINASE DOMAIN-LIKE PROTEIN"/>
    <property type="match status" value="1"/>
</dbReference>
<proteinExistence type="predicted"/>
<feature type="region of interest" description="Disordered" evidence="3">
    <location>
        <begin position="898"/>
        <end position="924"/>
    </location>
</feature>
<protein>
    <submittedName>
        <fullName evidence="6">Uncharacterized protein</fullName>
    </submittedName>
</protein>
<dbReference type="Pfam" id="PF07714">
    <property type="entry name" value="PK_Tyr_Ser-Thr"/>
    <property type="match status" value="1"/>
</dbReference>
<dbReference type="EMBL" id="KQ085892">
    <property type="protein sequence ID" value="KLO18726.1"/>
    <property type="molecule type" value="Genomic_DNA"/>
</dbReference>
<feature type="compositionally biased region" description="Basic residues" evidence="3">
    <location>
        <begin position="913"/>
        <end position="924"/>
    </location>
</feature>
<dbReference type="STRING" id="27342.A0A0H2SNS8"/>
<sequence>MQASGPRIQGPTGLLPNSLHLLSCRVLYRLDLLPEFERWLVLRFPFDPNHGRSSQPVRFLWEILRLGAPLLTLTELLGTSSSSYRHSSDIRSIHDGDSSSDTAQQVLLVSEFQVRVHALEIQGRLPHGENFSTEGFLEGSARDFLKVLRTVERLLRCLEVIYPGLYELPKSTEERRSRLMEQFLCGERDFLRILQHMIDRLSNVSLPMEAHDSPLVCTIIYLERITFFQTHVLGFLEMSQENQDWESIFSLHDSDVFVSGSGAYQSYCADYPNLFGYIKYISSKQKEDDDPALHLQYLTLQSFCDRPVKHILSYPTTLSEILSLTSPSGDPMTFNSLCSAYSKLYVLSQRILEAMQMTRTVFAVNDLVRRAFFWNGPDPGTLGELILDDRLHTGLRCDDDSACYVFLFDRMLLICRPPDITVEGDDLIIQSPRSYNADTYSYPIELWDIGPALRDIASLRVRHAIPNVSIQRVYNPEPEKYSFDIVWVEDNIVSTLTVNCARKEQYDQWIRILCQWVPEDASFLYTDDDLMEIPGSDDPLSQEVVISRKTHRPKSWSIVARRNMSSSPERQRDDADKHRSPLSSPFFAEDSMRNARSPLHVQVTFTETEMADQEPELYTTSSVGGDDIKGDALDLSGQIIKCNEYPAAHGGFADVWKCEWVSETGKRKVAVKVLRGKLFDGTREERMKRRLNRELRVWQKLDHENIIPLYGTCMDFGHYVSMVCPWYEKGSIRHHLDTRGLELPLSHRLKLLSDIAAGLSYLHSLMIVHGDLSSSNVLINDKGRACLCDFGLSSVMEEFFETSNPSSVLGGSVRWAAPELYQFSEECSEQPRVSKASDIYSYGSLVLEVLSGKVPYDYLPRDGQVLIELSRSVKPRRPTSTFVTDSLWNFITECWQDPPSSRPESGELSNRVKNMHQRSLRHSV</sequence>
<keyword evidence="7" id="KW-1185">Reference proteome</keyword>
<dbReference type="InParanoid" id="A0A0H2SNS8"/>
<dbReference type="GO" id="GO:0005524">
    <property type="term" value="F:ATP binding"/>
    <property type="evidence" value="ECO:0007669"/>
    <property type="project" value="UniProtKB-KW"/>
</dbReference>
<dbReference type="InterPro" id="IPR051681">
    <property type="entry name" value="Ser/Thr_Kinases-Pseudokinases"/>
</dbReference>
<dbReference type="GO" id="GO:0005085">
    <property type="term" value="F:guanyl-nucleotide exchange factor activity"/>
    <property type="evidence" value="ECO:0007669"/>
    <property type="project" value="InterPro"/>
</dbReference>
<keyword evidence="1" id="KW-0547">Nucleotide-binding</keyword>
<dbReference type="InterPro" id="IPR011993">
    <property type="entry name" value="PH-like_dom_sf"/>
</dbReference>
<evidence type="ECO:0000313" key="7">
    <source>
        <dbReference type="Proteomes" id="UP000053477"/>
    </source>
</evidence>
<dbReference type="SUPFAM" id="SSF48065">
    <property type="entry name" value="DBL homology domain (DH-domain)"/>
    <property type="match status" value="1"/>
</dbReference>
<feature type="compositionally biased region" description="Polar residues" evidence="3">
    <location>
        <begin position="898"/>
        <end position="912"/>
    </location>
</feature>
<dbReference type="Pfam" id="PF15411">
    <property type="entry name" value="PH_10"/>
    <property type="match status" value="1"/>
</dbReference>
<dbReference type="GO" id="GO:0004672">
    <property type="term" value="F:protein kinase activity"/>
    <property type="evidence" value="ECO:0007669"/>
    <property type="project" value="InterPro"/>
</dbReference>
<name>A0A0H2SNS8_9AGAM</name>
<dbReference type="Gene3D" id="2.30.29.30">
    <property type="entry name" value="Pleckstrin-homology domain (PH domain)/Phosphotyrosine-binding domain (PTB)"/>
    <property type="match status" value="1"/>
</dbReference>
<dbReference type="InterPro" id="IPR000219">
    <property type="entry name" value="DH_dom"/>
</dbReference>
<gene>
    <name evidence="6" type="ORF">SCHPADRAFT_844657</name>
</gene>
<dbReference type="AlphaFoldDB" id="A0A0H2SNS8"/>
<dbReference type="Gene3D" id="1.20.900.10">
    <property type="entry name" value="Dbl homology (DH) domain"/>
    <property type="match status" value="1"/>
</dbReference>
<dbReference type="PROSITE" id="PS50010">
    <property type="entry name" value="DH_2"/>
    <property type="match status" value="1"/>
</dbReference>
<feature type="compositionally biased region" description="Basic and acidic residues" evidence="3">
    <location>
        <begin position="569"/>
        <end position="579"/>
    </location>
</feature>
<dbReference type="GO" id="GO:0097527">
    <property type="term" value="P:necroptotic signaling pathway"/>
    <property type="evidence" value="ECO:0007669"/>
    <property type="project" value="TreeGrafter"/>
</dbReference>
<dbReference type="InterPro" id="IPR000719">
    <property type="entry name" value="Prot_kinase_dom"/>
</dbReference>
<evidence type="ECO:0000256" key="2">
    <source>
        <dbReference type="ARBA" id="ARBA00022840"/>
    </source>
</evidence>
<dbReference type="Proteomes" id="UP000053477">
    <property type="component" value="Unassembled WGS sequence"/>
</dbReference>
<feature type="domain" description="Protein kinase" evidence="5">
    <location>
        <begin position="641"/>
        <end position="924"/>
    </location>
</feature>
<reference evidence="6 7" key="1">
    <citation type="submission" date="2015-04" db="EMBL/GenBank/DDBJ databases">
        <title>Complete genome sequence of Schizopora paradoxa KUC8140, a cosmopolitan wood degrader in East Asia.</title>
        <authorList>
            <consortium name="DOE Joint Genome Institute"/>
            <person name="Min B."/>
            <person name="Park H."/>
            <person name="Jang Y."/>
            <person name="Kim J.-J."/>
            <person name="Kim K.H."/>
            <person name="Pangilinan J."/>
            <person name="Lipzen A."/>
            <person name="Riley R."/>
            <person name="Grigoriev I.V."/>
            <person name="Spatafora J.W."/>
            <person name="Choi I.-G."/>
        </authorList>
    </citation>
    <scope>NUCLEOTIDE SEQUENCE [LARGE SCALE GENOMIC DNA]</scope>
    <source>
        <strain evidence="6 7">KUC8140</strain>
    </source>
</reference>
<dbReference type="SUPFAM" id="SSF56112">
    <property type="entry name" value="Protein kinase-like (PK-like)"/>
    <property type="match status" value="1"/>
</dbReference>
<accession>A0A0H2SNS8</accession>
<dbReference type="Gene3D" id="1.10.510.10">
    <property type="entry name" value="Transferase(Phosphotransferase) domain 1"/>
    <property type="match status" value="1"/>
</dbReference>
<evidence type="ECO:0000256" key="1">
    <source>
        <dbReference type="ARBA" id="ARBA00022741"/>
    </source>
</evidence>
<dbReference type="PANTHER" id="PTHR44329">
    <property type="entry name" value="SERINE/THREONINE-PROTEIN KINASE TNNI3K-RELATED"/>
    <property type="match status" value="1"/>
</dbReference>
<keyword evidence="2" id="KW-0067">ATP-binding</keyword>
<evidence type="ECO:0000259" key="5">
    <source>
        <dbReference type="PROSITE" id="PS50011"/>
    </source>
</evidence>
<dbReference type="OrthoDB" id="6718656at2759"/>
<feature type="domain" description="DH" evidence="4">
    <location>
        <begin position="175"/>
        <end position="354"/>
    </location>
</feature>
<dbReference type="PROSITE" id="PS00109">
    <property type="entry name" value="PROTEIN_KINASE_TYR"/>
    <property type="match status" value="1"/>
</dbReference>
<evidence type="ECO:0000256" key="3">
    <source>
        <dbReference type="SAM" id="MobiDB-lite"/>
    </source>
</evidence>